<organism evidence="1 2">
    <name type="scientific">Paraburkholderia piptadeniae</name>
    <dbReference type="NCBI Taxonomy" id="1701573"/>
    <lineage>
        <taxon>Bacteria</taxon>
        <taxon>Pseudomonadati</taxon>
        <taxon>Pseudomonadota</taxon>
        <taxon>Betaproteobacteria</taxon>
        <taxon>Burkholderiales</taxon>
        <taxon>Burkholderiaceae</taxon>
        <taxon>Paraburkholderia</taxon>
    </lineage>
</organism>
<dbReference type="AlphaFoldDB" id="A0A1N7RT63"/>
<protein>
    <submittedName>
        <fullName evidence="1">Uncharacterized protein</fullName>
    </submittedName>
</protein>
<comment type="caution">
    <text evidence="1">The sequence shown here is derived from an EMBL/GenBank/DDBJ whole genome shotgun (WGS) entry which is preliminary data.</text>
</comment>
<name>A0A1N7RT63_9BURK</name>
<sequence>MNRARDDQVADPACVWYREFVRNTFNGETFATAGDVVVLSRDVRPDIRHRLSHLFSPVIVTLCAPRYTPLKTCRE</sequence>
<reference evidence="1" key="1">
    <citation type="submission" date="2016-12" db="EMBL/GenBank/DDBJ databases">
        <authorList>
            <person name="Moulin L."/>
        </authorList>
    </citation>
    <scope>NUCLEOTIDE SEQUENCE [LARGE SCALE GENOMIC DNA]</scope>
    <source>
        <strain evidence="1">STM 7183</strain>
    </source>
</reference>
<dbReference type="Proteomes" id="UP000195569">
    <property type="component" value="Unassembled WGS sequence"/>
</dbReference>
<keyword evidence="2" id="KW-1185">Reference proteome</keyword>
<dbReference type="EMBL" id="CYGY02000014">
    <property type="protein sequence ID" value="SIT37862.1"/>
    <property type="molecule type" value="Genomic_DNA"/>
</dbReference>
<evidence type="ECO:0000313" key="2">
    <source>
        <dbReference type="Proteomes" id="UP000195569"/>
    </source>
</evidence>
<accession>A0A1N7RT63</accession>
<gene>
    <name evidence="1" type="ORF">BN2476_140045</name>
</gene>
<evidence type="ECO:0000313" key="1">
    <source>
        <dbReference type="EMBL" id="SIT37862.1"/>
    </source>
</evidence>
<proteinExistence type="predicted"/>